<dbReference type="RefSeq" id="WP_133481114.1">
    <property type="nucleotide sequence ID" value="NZ_SNWH01000001.1"/>
</dbReference>
<keyword evidence="3" id="KW-1185">Reference proteome</keyword>
<dbReference type="GO" id="GO:0047444">
    <property type="term" value="F:N-acylneuraminate-9-phosphate synthase activity"/>
    <property type="evidence" value="ECO:0007669"/>
    <property type="project" value="TreeGrafter"/>
</dbReference>
<dbReference type="PANTHER" id="PTHR42966">
    <property type="entry name" value="N-ACETYLNEURAMINATE SYNTHASE"/>
    <property type="match status" value="1"/>
</dbReference>
<reference evidence="2 3" key="1">
    <citation type="submission" date="2019-03" db="EMBL/GenBank/DDBJ databases">
        <title>Freshwater and sediment microbial communities from various areas in North America, analyzing microbe dynamics in response to fracking.</title>
        <authorList>
            <person name="Lamendella R."/>
        </authorList>
    </citation>
    <scope>NUCLEOTIDE SEQUENCE [LARGE SCALE GENOMIC DNA]</scope>
    <source>
        <strain evidence="2 3">1_TX</strain>
    </source>
</reference>
<dbReference type="CDD" id="cd11615">
    <property type="entry name" value="SAF_NeuB_like"/>
    <property type="match status" value="1"/>
</dbReference>
<dbReference type="Pfam" id="PF03102">
    <property type="entry name" value="NeuB"/>
    <property type="match status" value="1"/>
</dbReference>
<dbReference type="AlphaFoldDB" id="A0A4R6I679"/>
<dbReference type="InterPro" id="IPR013132">
    <property type="entry name" value="PseI/NeuA/B-like_N"/>
</dbReference>
<dbReference type="InterPro" id="IPR036732">
    <property type="entry name" value="AFP_Neu5c_C_sf"/>
</dbReference>
<dbReference type="Gene3D" id="3.90.1210.10">
    <property type="entry name" value="Antifreeze-like/N-acetylneuraminic acid synthase C-terminal domain"/>
    <property type="match status" value="1"/>
</dbReference>
<dbReference type="Gene3D" id="3.20.20.70">
    <property type="entry name" value="Aldolase class I"/>
    <property type="match status" value="1"/>
</dbReference>
<evidence type="ECO:0000313" key="3">
    <source>
        <dbReference type="Proteomes" id="UP000295150"/>
    </source>
</evidence>
<dbReference type="InterPro" id="IPR057736">
    <property type="entry name" value="SAF_PseI/NeuA/NeuB"/>
</dbReference>
<gene>
    <name evidence="2" type="ORF">DFO68_101166</name>
</gene>
<dbReference type="PANTHER" id="PTHR42966:SF2">
    <property type="entry name" value="PSEUDAMINIC ACID SYNTHASE"/>
    <property type="match status" value="1"/>
</dbReference>
<evidence type="ECO:0000313" key="2">
    <source>
        <dbReference type="EMBL" id="TDO16638.1"/>
    </source>
</evidence>
<dbReference type="PROSITE" id="PS50844">
    <property type="entry name" value="AFP_LIKE"/>
    <property type="match status" value="1"/>
</dbReference>
<dbReference type="InterPro" id="IPR020030">
    <property type="entry name" value="Pseudaminic_synth_PseI"/>
</dbReference>
<sequence length="360" mass="39396">MTSPWIEIDGRRIGDGHAPYIIAELSANHNGKLDTAMRIIEEAAKAGADAVKLQTYRPDTITLDCDSDDFKIHGGLWDGRTLYELYEEAHTPWEWHKPLFEHARKLGITIFSSPFDTTAVDLLEELGTPAYKIASFEAVDLPLIEYVARTGKPMIISTGMADAEEIQEAIDAARGAGCEQLAILHCVSGYPAPPEDYNLCTIPDMIERFGLVTGLSDHTIDNTTAITSVALGASLIEKHFTLDRNGSGPDDSFSLEPADLTALCRDAKTAWQALGQVDYGRKSSEQGNVQFRRSLYFVKDLKAGDVITEDAVRSVRPGYGLAPKYMSDVLGRNVNQDVSAMTPVTEVSVALNSDRSQRAI</sequence>
<evidence type="ECO:0000259" key="1">
    <source>
        <dbReference type="PROSITE" id="PS50844"/>
    </source>
</evidence>
<dbReference type="InterPro" id="IPR013785">
    <property type="entry name" value="Aldolase_TIM"/>
</dbReference>
<organism evidence="2 3">
    <name type="scientific">Halomonas ventosae</name>
    <dbReference type="NCBI Taxonomy" id="229007"/>
    <lineage>
        <taxon>Bacteria</taxon>
        <taxon>Pseudomonadati</taxon>
        <taxon>Pseudomonadota</taxon>
        <taxon>Gammaproteobacteria</taxon>
        <taxon>Oceanospirillales</taxon>
        <taxon>Halomonadaceae</taxon>
        <taxon>Halomonas</taxon>
    </lineage>
</organism>
<name>A0A4R6I679_9GAMM</name>
<dbReference type="SMART" id="SM00858">
    <property type="entry name" value="SAF"/>
    <property type="match status" value="1"/>
</dbReference>
<dbReference type="Pfam" id="PF08666">
    <property type="entry name" value="SAF"/>
    <property type="match status" value="1"/>
</dbReference>
<dbReference type="InterPro" id="IPR006190">
    <property type="entry name" value="SAF_AFP_Neu5Ac"/>
</dbReference>
<proteinExistence type="predicted"/>
<protein>
    <submittedName>
        <fullName evidence="2">N-acetylneuraminate synthase</fullName>
    </submittedName>
</protein>
<dbReference type="Proteomes" id="UP000295150">
    <property type="component" value="Unassembled WGS sequence"/>
</dbReference>
<dbReference type="SUPFAM" id="SSF51569">
    <property type="entry name" value="Aldolase"/>
    <property type="match status" value="1"/>
</dbReference>
<dbReference type="EMBL" id="SNWH01000001">
    <property type="protein sequence ID" value="TDO16638.1"/>
    <property type="molecule type" value="Genomic_DNA"/>
</dbReference>
<feature type="domain" description="AFP-like" evidence="1">
    <location>
        <begin position="294"/>
        <end position="352"/>
    </location>
</feature>
<dbReference type="NCBIfam" id="TIGR03586">
    <property type="entry name" value="PseI"/>
    <property type="match status" value="1"/>
</dbReference>
<dbReference type="GO" id="GO:0016051">
    <property type="term" value="P:carbohydrate biosynthetic process"/>
    <property type="evidence" value="ECO:0007669"/>
    <property type="project" value="InterPro"/>
</dbReference>
<dbReference type="InterPro" id="IPR051690">
    <property type="entry name" value="PseI-like"/>
</dbReference>
<comment type="caution">
    <text evidence="2">The sequence shown here is derived from an EMBL/GenBank/DDBJ whole genome shotgun (WGS) entry which is preliminary data.</text>
</comment>
<dbReference type="InterPro" id="IPR013974">
    <property type="entry name" value="SAF"/>
</dbReference>
<dbReference type="OrthoDB" id="9781701at2"/>
<dbReference type="SUPFAM" id="SSF51269">
    <property type="entry name" value="AFP III-like domain"/>
    <property type="match status" value="1"/>
</dbReference>
<accession>A0A4R6I679</accession>